<dbReference type="EMBL" id="JAKJLQ010000001">
    <property type="protein sequence ID" value="MDF6099510.1"/>
    <property type="molecule type" value="Genomic_DNA"/>
</dbReference>
<dbReference type="SUPFAM" id="SSF46894">
    <property type="entry name" value="C-terminal effector domain of the bipartite response regulators"/>
    <property type="match status" value="1"/>
</dbReference>
<dbReference type="InterPro" id="IPR036388">
    <property type="entry name" value="WH-like_DNA-bd_sf"/>
</dbReference>
<organism evidence="2 3">
    <name type="scientific">Gordonia hongkongensis</name>
    <dbReference type="NCBI Taxonomy" id="1701090"/>
    <lineage>
        <taxon>Bacteria</taxon>
        <taxon>Bacillati</taxon>
        <taxon>Actinomycetota</taxon>
        <taxon>Actinomycetes</taxon>
        <taxon>Mycobacteriales</taxon>
        <taxon>Gordoniaceae</taxon>
        <taxon>Gordonia</taxon>
    </lineage>
</organism>
<dbReference type="InterPro" id="IPR016032">
    <property type="entry name" value="Sig_transdc_resp-reg_C-effctor"/>
</dbReference>
<evidence type="ECO:0000313" key="3">
    <source>
        <dbReference type="Proteomes" id="UP001152308"/>
    </source>
</evidence>
<feature type="compositionally biased region" description="Low complexity" evidence="1">
    <location>
        <begin position="8"/>
        <end position="23"/>
    </location>
</feature>
<reference evidence="2" key="1">
    <citation type="journal article" date="2022" name="Data Brief">
        <title>Draft genome sequence data of Gordonia hongkongensis strain EUFUS-Z928 isolated from the octocoral Eunicea fusca.</title>
        <authorList>
            <person name="Sanchez-Suarez J."/>
            <person name="Diaz L."/>
            <person name="Melo-Bolivar J."/>
            <person name="Villamil L."/>
        </authorList>
    </citation>
    <scope>NUCLEOTIDE SEQUENCE</scope>
    <source>
        <strain evidence="2">EUFUS-Z928</strain>
    </source>
</reference>
<dbReference type="Gene3D" id="1.10.10.10">
    <property type="entry name" value="Winged helix-like DNA-binding domain superfamily/Winged helix DNA-binding domain"/>
    <property type="match status" value="1"/>
</dbReference>
<proteinExistence type="predicted"/>
<feature type="region of interest" description="Disordered" evidence="1">
    <location>
        <begin position="1"/>
        <end position="24"/>
    </location>
</feature>
<evidence type="ECO:0000256" key="1">
    <source>
        <dbReference type="SAM" id="MobiDB-lite"/>
    </source>
</evidence>
<evidence type="ECO:0000313" key="2">
    <source>
        <dbReference type="EMBL" id="MDF6099510.1"/>
    </source>
</evidence>
<name>A0ABT6BNF9_9ACTN</name>
<keyword evidence="3" id="KW-1185">Reference proteome</keyword>
<accession>A0ABT6BNF9</accession>
<sequence>MSVPLNDAPRSATPGTGPTAAPSPERRITAVVAEHDIFDAALAALVESAGYDATVVEPAQLAALRNPSAILVRSAAMLGFVRRVASLRTVKVIFVGNGVAGFDHIRVSPRAPAAEDELQRALETAVGPPTPSSAPTLANRVRITQRELEILQTYTLGATLRQTSRVHEIAESTVREHYRRVARRYEEAGRPIGNKAQLLVELIADGWVRP</sequence>
<reference evidence="2" key="2">
    <citation type="submission" date="2022-01" db="EMBL/GenBank/DDBJ databases">
        <authorList>
            <person name="Sanchez-Suarez J."/>
            <person name="Villamil L."/>
            <person name="Diaz L.E."/>
        </authorList>
    </citation>
    <scope>NUCLEOTIDE SEQUENCE</scope>
    <source>
        <strain evidence="2">EUFUS-Z928</strain>
    </source>
</reference>
<protein>
    <submittedName>
        <fullName evidence="2">Helix-turn-helix transcriptional regulator</fullName>
    </submittedName>
</protein>
<dbReference type="RefSeq" id="WP_223259050.1">
    <property type="nucleotide sequence ID" value="NZ_JAKJLQ010000001.1"/>
</dbReference>
<dbReference type="Proteomes" id="UP001152308">
    <property type="component" value="Unassembled WGS sequence"/>
</dbReference>
<gene>
    <name evidence="2" type="ORF">L2299_00400</name>
</gene>
<comment type="caution">
    <text evidence="2">The sequence shown here is derived from an EMBL/GenBank/DDBJ whole genome shotgun (WGS) entry which is preliminary data.</text>
</comment>